<dbReference type="Gene3D" id="1.10.287.850">
    <property type="entry name" value="HP0062-like domain"/>
    <property type="match status" value="1"/>
</dbReference>
<dbReference type="InterPro" id="IPR010310">
    <property type="entry name" value="T7SS_ESAT-6-like"/>
</dbReference>
<dbReference type="InterPro" id="IPR029013">
    <property type="entry name" value="HP0062-like_sf"/>
</dbReference>
<evidence type="ECO:0000313" key="1">
    <source>
        <dbReference type="EMBL" id="MBB6428335.1"/>
    </source>
</evidence>
<organism evidence="1 2">
    <name type="scientific">Algisphaera agarilytica</name>
    <dbReference type="NCBI Taxonomy" id="1385975"/>
    <lineage>
        <taxon>Bacteria</taxon>
        <taxon>Pseudomonadati</taxon>
        <taxon>Planctomycetota</taxon>
        <taxon>Phycisphaerae</taxon>
        <taxon>Phycisphaerales</taxon>
        <taxon>Phycisphaeraceae</taxon>
        <taxon>Algisphaera</taxon>
    </lineage>
</organism>
<protein>
    <submittedName>
        <fullName evidence="1">Uncharacterized protein YukE</fullName>
    </submittedName>
</protein>
<reference evidence="1 2" key="1">
    <citation type="submission" date="2020-08" db="EMBL/GenBank/DDBJ databases">
        <title>Genomic Encyclopedia of Type Strains, Phase IV (KMG-IV): sequencing the most valuable type-strain genomes for metagenomic binning, comparative biology and taxonomic classification.</title>
        <authorList>
            <person name="Goeker M."/>
        </authorList>
    </citation>
    <scope>NUCLEOTIDE SEQUENCE [LARGE SCALE GENOMIC DNA]</scope>
    <source>
        <strain evidence="1 2">DSM 103725</strain>
    </source>
</reference>
<accession>A0A7X0H5S7</accession>
<dbReference type="Pfam" id="PF06013">
    <property type="entry name" value="WXG100"/>
    <property type="match status" value="1"/>
</dbReference>
<name>A0A7X0H5S7_9BACT</name>
<sequence>MAKAHVDPDDLVKFAKSLNQFNRTMQEMTASLKGQMRRLETTWQDQEQAKFSQEFFDALRFIDRFVDTNDQHAQLLVKKARLIEAYLDA</sequence>
<dbReference type="Proteomes" id="UP000541810">
    <property type="component" value="Unassembled WGS sequence"/>
</dbReference>
<evidence type="ECO:0000313" key="2">
    <source>
        <dbReference type="Proteomes" id="UP000541810"/>
    </source>
</evidence>
<dbReference type="RefSeq" id="WP_184675376.1">
    <property type="nucleotide sequence ID" value="NZ_JACHGY010000001.1"/>
</dbReference>
<dbReference type="EMBL" id="JACHGY010000001">
    <property type="protein sequence ID" value="MBB6428335.1"/>
    <property type="molecule type" value="Genomic_DNA"/>
</dbReference>
<comment type="caution">
    <text evidence="1">The sequence shown here is derived from an EMBL/GenBank/DDBJ whole genome shotgun (WGS) entry which is preliminary data.</text>
</comment>
<proteinExistence type="predicted"/>
<dbReference type="AlphaFoldDB" id="A0A7X0H5S7"/>
<gene>
    <name evidence="1" type="ORF">HNQ40_000141</name>
</gene>
<dbReference type="SUPFAM" id="SSF158414">
    <property type="entry name" value="HP0062-like"/>
    <property type="match status" value="1"/>
</dbReference>
<keyword evidence="2" id="KW-1185">Reference proteome</keyword>